<protein>
    <submittedName>
        <fullName evidence="2">Uncharacterized protein</fullName>
    </submittedName>
</protein>
<gene>
    <name evidence="2" type="ORF">HMPREF9372_2745</name>
</gene>
<accession>F9DVB4</accession>
<evidence type="ECO:0000256" key="1">
    <source>
        <dbReference type="SAM" id="MobiDB-lite"/>
    </source>
</evidence>
<dbReference type="AlphaFoldDB" id="F9DVB4"/>
<reference evidence="2 3" key="1">
    <citation type="submission" date="2011-04" db="EMBL/GenBank/DDBJ databases">
        <authorList>
            <person name="Muzny D."/>
            <person name="Qin X."/>
            <person name="Deng J."/>
            <person name="Jiang H."/>
            <person name="Liu Y."/>
            <person name="Qu J."/>
            <person name="Song X.-Z."/>
            <person name="Zhang L."/>
            <person name="Thornton R."/>
            <person name="Coyle M."/>
            <person name="Francisco L."/>
            <person name="Jackson L."/>
            <person name="Javaid M."/>
            <person name="Korchina V."/>
            <person name="Kovar C."/>
            <person name="Mata R."/>
            <person name="Mathew T."/>
            <person name="Ngo R."/>
            <person name="Nguyen L."/>
            <person name="Nguyen N."/>
            <person name="Okwuonu G."/>
            <person name="Ongeri F."/>
            <person name="Pham C."/>
            <person name="Simmons D."/>
            <person name="Wilczek-Boney K."/>
            <person name="Hale W."/>
            <person name="Jakkamsetti A."/>
            <person name="Pham P."/>
            <person name="Ruth R."/>
            <person name="San Lucas F."/>
            <person name="Warren J."/>
            <person name="Zhang J."/>
            <person name="Zhao Z."/>
            <person name="Zhou C."/>
            <person name="Zhu D."/>
            <person name="Lee S."/>
            <person name="Bess C."/>
            <person name="Blankenburg K."/>
            <person name="Forbes L."/>
            <person name="Fu Q."/>
            <person name="Gubbala S."/>
            <person name="Hirani K."/>
            <person name="Jayaseelan J.C."/>
            <person name="Lara F."/>
            <person name="Munidasa M."/>
            <person name="Palculict T."/>
            <person name="Patil S."/>
            <person name="Pu L.-L."/>
            <person name="Saada N."/>
            <person name="Tang L."/>
            <person name="Weissenberger G."/>
            <person name="Zhu Y."/>
            <person name="Hemphill L."/>
            <person name="Shang Y."/>
            <person name="Youmans B."/>
            <person name="Ayvaz T."/>
            <person name="Ross M."/>
            <person name="Santibanez J."/>
            <person name="Aqrawi P."/>
            <person name="Gross S."/>
            <person name="Joshi V."/>
            <person name="Fowler G."/>
            <person name="Nazareth L."/>
            <person name="Reid J."/>
            <person name="Worley K."/>
            <person name="Petrosino J."/>
            <person name="Highlander S."/>
            <person name="Gibbs R."/>
        </authorList>
    </citation>
    <scope>NUCLEOTIDE SEQUENCE [LARGE SCALE GENOMIC DNA]</scope>
    <source>
        <strain evidence="2 3">2681</strain>
    </source>
</reference>
<evidence type="ECO:0000313" key="3">
    <source>
        <dbReference type="Proteomes" id="UP000005316"/>
    </source>
</evidence>
<dbReference type="HOGENOM" id="CLU_2939489_0_0_9"/>
<proteinExistence type="predicted"/>
<dbReference type="EMBL" id="AFPZ01000087">
    <property type="protein sequence ID" value="EGQ23174.1"/>
    <property type="molecule type" value="Genomic_DNA"/>
</dbReference>
<comment type="caution">
    <text evidence="2">The sequence shown here is derived from an EMBL/GenBank/DDBJ whole genome shotgun (WGS) entry which is preliminary data.</text>
</comment>
<organism evidence="2 3">
    <name type="scientific">Sporosarcina newyorkensis 2681</name>
    <dbReference type="NCBI Taxonomy" id="1027292"/>
    <lineage>
        <taxon>Bacteria</taxon>
        <taxon>Bacillati</taxon>
        <taxon>Bacillota</taxon>
        <taxon>Bacilli</taxon>
        <taxon>Bacillales</taxon>
        <taxon>Caryophanaceae</taxon>
        <taxon>Sporosarcina</taxon>
    </lineage>
</organism>
<feature type="region of interest" description="Disordered" evidence="1">
    <location>
        <begin position="21"/>
        <end position="60"/>
    </location>
</feature>
<dbReference type="Proteomes" id="UP000005316">
    <property type="component" value="Unassembled WGS sequence"/>
</dbReference>
<dbReference type="RefSeq" id="WP_009499436.1">
    <property type="nucleotide sequence ID" value="NZ_GL982999.1"/>
</dbReference>
<evidence type="ECO:0000313" key="2">
    <source>
        <dbReference type="EMBL" id="EGQ23174.1"/>
    </source>
</evidence>
<sequence>MTGTFLEHGYSVNFRYRRAMRQNSVTPSQHAAETHQNPSGTNIDQTAPSQNSITTSQTGR</sequence>
<name>F9DVB4_9BACL</name>